<sequence length="111" mass="12446">MEHPTPEARIIEAGLAAALSRPLLDVLQELRRLRVADSQGGFVGILDKRQQLLNFTLILETFLQLITSWLGTLAFVWATVVLLGGFSTALIRIDFWFTTAILFIEATKYVI</sequence>
<dbReference type="PANTHER" id="PTHR33115">
    <property type="entry name" value="ARM REPEAT SUPERFAMILY PROTEIN"/>
    <property type="match status" value="1"/>
</dbReference>
<evidence type="ECO:0000313" key="2">
    <source>
        <dbReference type="EMBL" id="KAG2577684.1"/>
    </source>
</evidence>
<keyword evidence="1" id="KW-0472">Membrane</keyword>
<accession>A0A8T0QX25</accession>
<evidence type="ECO:0000256" key="1">
    <source>
        <dbReference type="SAM" id="Phobius"/>
    </source>
</evidence>
<keyword evidence="3" id="KW-1185">Reference proteome</keyword>
<reference evidence="2" key="1">
    <citation type="submission" date="2020-05" db="EMBL/GenBank/DDBJ databases">
        <title>WGS assembly of Panicum virgatum.</title>
        <authorList>
            <person name="Lovell J.T."/>
            <person name="Jenkins J."/>
            <person name="Shu S."/>
            <person name="Juenger T.E."/>
            <person name="Schmutz J."/>
        </authorList>
    </citation>
    <scope>NUCLEOTIDE SEQUENCE</scope>
    <source>
        <strain evidence="2">AP13</strain>
    </source>
</reference>
<dbReference type="PANTHER" id="PTHR33115:SF50">
    <property type="entry name" value="ARM REPEAT SUPERFAMILY PROTEIN"/>
    <property type="match status" value="1"/>
</dbReference>
<evidence type="ECO:0000313" key="3">
    <source>
        <dbReference type="Proteomes" id="UP000823388"/>
    </source>
</evidence>
<name>A0A8T0QX25_PANVG</name>
<dbReference type="Proteomes" id="UP000823388">
    <property type="component" value="Chromosome 6N"/>
</dbReference>
<comment type="caution">
    <text evidence="2">The sequence shown here is derived from an EMBL/GenBank/DDBJ whole genome shotgun (WGS) entry which is preliminary data.</text>
</comment>
<dbReference type="EMBL" id="CM029048">
    <property type="protein sequence ID" value="KAG2577684.1"/>
    <property type="molecule type" value="Genomic_DNA"/>
</dbReference>
<keyword evidence="1" id="KW-1133">Transmembrane helix</keyword>
<keyword evidence="1" id="KW-0812">Transmembrane</keyword>
<proteinExistence type="predicted"/>
<protein>
    <submittedName>
        <fullName evidence="2">Uncharacterized protein</fullName>
    </submittedName>
</protein>
<gene>
    <name evidence="2" type="ORF">PVAP13_6NG167600</name>
</gene>
<dbReference type="AlphaFoldDB" id="A0A8T0QX25"/>
<feature type="transmembrane region" description="Helical" evidence="1">
    <location>
        <begin position="76"/>
        <end position="104"/>
    </location>
</feature>
<organism evidence="2 3">
    <name type="scientific">Panicum virgatum</name>
    <name type="common">Blackwell switchgrass</name>
    <dbReference type="NCBI Taxonomy" id="38727"/>
    <lineage>
        <taxon>Eukaryota</taxon>
        <taxon>Viridiplantae</taxon>
        <taxon>Streptophyta</taxon>
        <taxon>Embryophyta</taxon>
        <taxon>Tracheophyta</taxon>
        <taxon>Spermatophyta</taxon>
        <taxon>Magnoliopsida</taxon>
        <taxon>Liliopsida</taxon>
        <taxon>Poales</taxon>
        <taxon>Poaceae</taxon>
        <taxon>PACMAD clade</taxon>
        <taxon>Panicoideae</taxon>
        <taxon>Panicodae</taxon>
        <taxon>Paniceae</taxon>
        <taxon>Panicinae</taxon>
        <taxon>Panicum</taxon>
        <taxon>Panicum sect. Hiantes</taxon>
    </lineage>
</organism>